<keyword evidence="2" id="KW-1185">Reference proteome</keyword>
<protein>
    <submittedName>
        <fullName evidence="1">Uncharacterized protein</fullName>
    </submittedName>
</protein>
<dbReference type="Proteomes" id="UP000499080">
    <property type="component" value="Unassembled WGS sequence"/>
</dbReference>
<evidence type="ECO:0000313" key="1">
    <source>
        <dbReference type="EMBL" id="GBN88199.1"/>
    </source>
</evidence>
<sequence>MPLRAASSSDVTVHDPESYPSMCSPFELCLLLSFAFLFLPSRVEQGALHEGSSRSVASCFTMDGKLPPRVGRAWRPTLDRWYISVPVPQSAGIPASLACSKVKRRSHSQAWR</sequence>
<accession>A0A4Y2SLT2</accession>
<gene>
    <name evidence="1" type="ORF">AVEN_12933_1</name>
</gene>
<dbReference type="AlphaFoldDB" id="A0A4Y2SLT2"/>
<organism evidence="1 2">
    <name type="scientific">Araneus ventricosus</name>
    <name type="common">Orbweaver spider</name>
    <name type="synonym">Epeira ventricosa</name>
    <dbReference type="NCBI Taxonomy" id="182803"/>
    <lineage>
        <taxon>Eukaryota</taxon>
        <taxon>Metazoa</taxon>
        <taxon>Ecdysozoa</taxon>
        <taxon>Arthropoda</taxon>
        <taxon>Chelicerata</taxon>
        <taxon>Arachnida</taxon>
        <taxon>Araneae</taxon>
        <taxon>Araneomorphae</taxon>
        <taxon>Entelegynae</taxon>
        <taxon>Araneoidea</taxon>
        <taxon>Araneidae</taxon>
        <taxon>Araneus</taxon>
    </lineage>
</organism>
<reference evidence="1 2" key="1">
    <citation type="journal article" date="2019" name="Sci. Rep.">
        <title>Orb-weaving spider Araneus ventricosus genome elucidates the spidroin gene catalogue.</title>
        <authorList>
            <person name="Kono N."/>
            <person name="Nakamura H."/>
            <person name="Ohtoshi R."/>
            <person name="Moran D.A.P."/>
            <person name="Shinohara A."/>
            <person name="Yoshida Y."/>
            <person name="Fujiwara M."/>
            <person name="Mori M."/>
            <person name="Tomita M."/>
            <person name="Arakawa K."/>
        </authorList>
    </citation>
    <scope>NUCLEOTIDE SEQUENCE [LARGE SCALE GENOMIC DNA]</scope>
</reference>
<proteinExistence type="predicted"/>
<evidence type="ECO:0000313" key="2">
    <source>
        <dbReference type="Proteomes" id="UP000499080"/>
    </source>
</evidence>
<name>A0A4Y2SLT2_ARAVE</name>
<dbReference type="EMBL" id="BGPR01022156">
    <property type="protein sequence ID" value="GBN88199.1"/>
    <property type="molecule type" value="Genomic_DNA"/>
</dbReference>
<comment type="caution">
    <text evidence="1">The sequence shown here is derived from an EMBL/GenBank/DDBJ whole genome shotgun (WGS) entry which is preliminary data.</text>
</comment>